<comment type="catalytic activity">
    <reaction evidence="8">
        <text>1-octadecanoyl-2-(4Z,7Z,10Z,13Z,16Z,19Z-docosahexaenoyl)-sn-glycerol + H2O = 2-(4Z,7Z,10Z,13Z,16Z,19Z-docosahexaenoyl)-glycerol + octadecanoate + H(+)</text>
        <dbReference type="Rhea" id="RHEA:77107"/>
        <dbReference type="ChEBI" id="CHEBI:15377"/>
        <dbReference type="ChEBI" id="CHEBI:15378"/>
        <dbReference type="ChEBI" id="CHEBI:25629"/>
        <dbReference type="ChEBI" id="CHEBI:77129"/>
        <dbReference type="ChEBI" id="CHEBI:186738"/>
    </reaction>
</comment>
<evidence type="ECO:0000256" key="1">
    <source>
        <dbReference type="ARBA" id="ARBA00008645"/>
    </source>
</evidence>
<comment type="catalytic activity">
    <reaction evidence="9">
        <text>1,2-didecanoylglycerol + H2O = decanoylglycerol + decanoate + H(+)</text>
        <dbReference type="Rhea" id="RHEA:48596"/>
        <dbReference type="ChEBI" id="CHEBI:11152"/>
        <dbReference type="ChEBI" id="CHEBI:15377"/>
        <dbReference type="ChEBI" id="CHEBI:15378"/>
        <dbReference type="ChEBI" id="CHEBI:27689"/>
        <dbReference type="ChEBI" id="CHEBI:90605"/>
    </reaction>
</comment>
<reference evidence="14" key="1">
    <citation type="submission" date="2015-05" db="UniProtKB">
        <authorList>
            <consortium name="EnsemblMetazoa"/>
        </authorList>
    </citation>
    <scope>IDENTIFICATION</scope>
</reference>
<dbReference type="EC" id="3.1.1.116" evidence="3"/>
<dbReference type="Gene3D" id="3.40.50.1820">
    <property type="entry name" value="alpha/beta hydrolase"/>
    <property type="match status" value="1"/>
</dbReference>
<dbReference type="VEuPathDB" id="VectorBase:RPRC001095"/>
<evidence type="ECO:0000256" key="10">
    <source>
        <dbReference type="ARBA" id="ARBA00048513"/>
    </source>
</evidence>
<protein>
    <recommendedName>
        <fullName evidence="7">sn-1-specific diacylglycerol lipase ABHD11</fullName>
        <ecNumber evidence="3">3.1.1.116</ecNumber>
    </recommendedName>
    <alternativeName>
        <fullName evidence="4">Alpha/beta hydrolase domain-containing protein 11</fullName>
    </alternativeName>
</protein>
<dbReference type="EMBL" id="ACPB03018896">
    <property type="status" value="NOT_ANNOTATED_CDS"/>
    <property type="molecule type" value="Genomic_DNA"/>
</dbReference>
<proteinExistence type="inferred from homology"/>
<dbReference type="InterPro" id="IPR000073">
    <property type="entry name" value="AB_hydrolase_1"/>
</dbReference>
<feature type="compositionally biased region" description="Basic and acidic residues" evidence="12">
    <location>
        <begin position="1"/>
        <end position="28"/>
    </location>
</feature>
<dbReference type="OMA" id="KHAENIP"/>
<feature type="compositionally biased region" description="Basic and acidic residues" evidence="12">
    <location>
        <begin position="49"/>
        <end position="60"/>
    </location>
</feature>
<evidence type="ECO:0000256" key="9">
    <source>
        <dbReference type="ARBA" id="ARBA00048504"/>
    </source>
</evidence>
<feature type="domain" description="AB hydrolase-1" evidence="13">
    <location>
        <begin position="70"/>
        <end position="303"/>
    </location>
</feature>
<sequence length="333" mass="38053">MIEDNNEKNVSHMELVKEKGHEKVEHSSHNSARRSLQPPSELVASTSPKHAENIPEEERQAKKTLEDYSPVIIFHDIFRSQVEWQMFAADVAYLIRKRTIVVDIRNHGTSPFISTRCGLGESLVDVRNLLRELKLPPCKVSVIGHKLSGWVLMAYCLLYPYKFKNLVVVEANPNVNPISSKDFISLKTALNLAQVPKSGAPLRAARFEVGLFLEEVLRNGKLRSYVVQNLVVEKVLGKPDKWELRRAEILKSLSSFTKFPDFLRLFTFDKPTLFVASNNSRYIKKENEAEIMQLFPQAQFVYMKTSSSNPHIDEFDSFVNHVTTFLNKHKLGG</sequence>
<comment type="catalytic activity">
    <reaction evidence="6">
        <text>a 1,3-diacyl-sn-glycerol + H2O = a 1-acyl-sn-glycerol + a fatty acid + H(+)</text>
        <dbReference type="Rhea" id="RHEA:38503"/>
        <dbReference type="ChEBI" id="CHEBI:15377"/>
        <dbReference type="ChEBI" id="CHEBI:15378"/>
        <dbReference type="ChEBI" id="CHEBI:28868"/>
        <dbReference type="ChEBI" id="CHEBI:64683"/>
        <dbReference type="ChEBI" id="CHEBI:77272"/>
    </reaction>
</comment>
<evidence type="ECO:0000313" key="14">
    <source>
        <dbReference type="EnsemblMetazoa" id="RPRC001095-PA"/>
    </source>
</evidence>
<accession>T1HAP0</accession>
<comment type="catalytic activity">
    <reaction evidence="5">
        <text>a 1,2-diacyl-sn-glycerol + H2O = a 2-acylglycerol + a fatty acid + H(+)</text>
        <dbReference type="Rhea" id="RHEA:33275"/>
        <dbReference type="ChEBI" id="CHEBI:15377"/>
        <dbReference type="ChEBI" id="CHEBI:15378"/>
        <dbReference type="ChEBI" id="CHEBI:17389"/>
        <dbReference type="ChEBI" id="CHEBI:17815"/>
        <dbReference type="ChEBI" id="CHEBI:28868"/>
        <dbReference type="EC" id="3.1.1.116"/>
    </reaction>
</comment>
<dbReference type="eggNOG" id="KOG2382">
    <property type="taxonomic scope" value="Eukaryota"/>
</dbReference>
<dbReference type="Proteomes" id="UP000015103">
    <property type="component" value="Unassembled WGS sequence"/>
</dbReference>
<evidence type="ECO:0000256" key="7">
    <source>
        <dbReference type="ARBA" id="ARBA00044064"/>
    </source>
</evidence>
<evidence type="ECO:0000256" key="3">
    <source>
        <dbReference type="ARBA" id="ARBA00026104"/>
    </source>
</evidence>
<evidence type="ECO:0000256" key="12">
    <source>
        <dbReference type="SAM" id="MobiDB-lite"/>
    </source>
</evidence>
<name>T1HAP0_RHOPR</name>
<evidence type="ECO:0000259" key="13">
    <source>
        <dbReference type="Pfam" id="PF00561"/>
    </source>
</evidence>
<evidence type="ECO:0000256" key="4">
    <source>
        <dbReference type="ARBA" id="ARBA00042703"/>
    </source>
</evidence>
<comment type="similarity">
    <text evidence="1">Belongs to the AB hydrolase superfamily.</text>
</comment>
<dbReference type="InterPro" id="IPR029058">
    <property type="entry name" value="AB_hydrolase_fold"/>
</dbReference>
<dbReference type="PANTHER" id="PTHR46118:SF4">
    <property type="entry name" value="PROTEIN ABHD11"/>
    <property type="match status" value="1"/>
</dbReference>
<dbReference type="PANTHER" id="PTHR46118">
    <property type="entry name" value="PROTEIN ABHD11"/>
    <property type="match status" value="1"/>
</dbReference>
<dbReference type="InParanoid" id="T1HAP0"/>
<evidence type="ECO:0000256" key="6">
    <source>
        <dbReference type="ARBA" id="ARBA00043742"/>
    </source>
</evidence>
<dbReference type="SUPFAM" id="SSF53474">
    <property type="entry name" value="alpha/beta-Hydrolases"/>
    <property type="match status" value="1"/>
</dbReference>
<feature type="region of interest" description="Disordered" evidence="12">
    <location>
        <begin position="1"/>
        <end position="60"/>
    </location>
</feature>
<organism evidence="14 15">
    <name type="scientific">Rhodnius prolixus</name>
    <name type="common">Triatomid bug</name>
    <dbReference type="NCBI Taxonomy" id="13249"/>
    <lineage>
        <taxon>Eukaryota</taxon>
        <taxon>Metazoa</taxon>
        <taxon>Ecdysozoa</taxon>
        <taxon>Arthropoda</taxon>
        <taxon>Hexapoda</taxon>
        <taxon>Insecta</taxon>
        <taxon>Pterygota</taxon>
        <taxon>Neoptera</taxon>
        <taxon>Paraneoptera</taxon>
        <taxon>Hemiptera</taxon>
        <taxon>Heteroptera</taxon>
        <taxon>Panheteroptera</taxon>
        <taxon>Cimicomorpha</taxon>
        <taxon>Reduviidae</taxon>
        <taxon>Triatominae</taxon>
        <taxon>Rhodnius</taxon>
    </lineage>
</organism>
<evidence type="ECO:0000256" key="8">
    <source>
        <dbReference type="ARBA" id="ARBA00048283"/>
    </source>
</evidence>
<evidence type="ECO:0000256" key="5">
    <source>
        <dbReference type="ARBA" id="ARBA00043667"/>
    </source>
</evidence>
<evidence type="ECO:0000313" key="15">
    <source>
        <dbReference type="Proteomes" id="UP000015103"/>
    </source>
</evidence>
<comment type="catalytic activity">
    <reaction evidence="10">
        <text>1-octadecanoyl-2-(9Z-octadecenoyl)-sn-glycerol + H2O = 2-(9Z-octadecenoyl)-glycerol + octadecanoate + H(+)</text>
        <dbReference type="Rhea" id="RHEA:77103"/>
        <dbReference type="ChEBI" id="CHEBI:15377"/>
        <dbReference type="ChEBI" id="CHEBI:15378"/>
        <dbReference type="ChEBI" id="CHEBI:25629"/>
        <dbReference type="ChEBI" id="CHEBI:73990"/>
        <dbReference type="ChEBI" id="CHEBI:75468"/>
    </reaction>
</comment>
<comment type="catalytic activity">
    <reaction evidence="11">
        <text>1-octadecanoyl-2-(5Z,8Z,11Z,14Z-eicosatetraenoyl)-sn-glycerol + H2O = 2-(5Z,8Z,11Z,14Z-eicosatetraenoyl)-glycerol + octadecanoate + H(+)</text>
        <dbReference type="Rhea" id="RHEA:38507"/>
        <dbReference type="ChEBI" id="CHEBI:15377"/>
        <dbReference type="ChEBI" id="CHEBI:15378"/>
        <dbReference type="ChEBI" id="CHEBI:25629"/>
        <dbReference type="ChEBI" id="CHEBI:52392"/>
        <dbReference type="ChEBI" id="CHEBI:75728"/>
    </reaction>
</comment>
<dbReference type="GO" id="GO:0016787">
    <property type="term" value="F:hydrolase activity"/>
    <property type="evidence" value="ECO:0007669"/>
    <property type="project" value="UniProtKB-KW"/>
</dbReference>
<dbReference type="AlphaFoldDB" id="T1HAP0"/>
<keyword evidence="2" id="KW-0378">Hydrolase</keyword>
<dbReference type="Pfam" id="PF00561">
    <property type="entry name" value="Abhydrolase_1"/>
    <property type="match status" value="1"/>
</dbReference>
<keyword evidence="15" id="KW-1185">Reference proteome</keyword>
<dbReference type="EnsemblMetazoa" id="RPRC001095-RA">
    <property type="protein sequence ID" value="RPRC001095-PA"/>
    <property type="gene ID" value="RPRC001095"/>
</dbReference>
<evidence type="ECO:0000256" key="2">
    <source>
        <dbReference type="ARBA" id="ARBA00022801"/>
    </source>
</evidence>
<dbReference type="HOGENOM" id="CLU_835009_0_0_1"/>
<dbReference type="STRING" id="13249.T1HAP0"/>
<feature type="compositionally biased region" description="Polar residues" evidence="12">
    <location>
        <begin position="29"/>
        <end position="48"/>
    </location>
</feature>
<evidence type="ECO:0000256" key="11">
    <source>
        <dbReference type="ARBA" id="ARBA00048919"/>
    </source>
</evidence>